<proteinExistence type="predicted"/>
<evidence type="ECO:0000313" key="1">
    <source>
        <dbReference type="EMBL" id="RCH45237.1"/>
    </source>
</evidence>
<organism evidence="1 2">
    <name type="scientific">Blautia obeum</name>
    <dbReference type="NCBI Taxonomy" id="40520"/>
    <lineage>
        <taxon>Bacteria</taxon>
        <taxon>Bacillati</taxon>
        <taxon>Bacillota</taxon>
        <taxon>Clostridia</taxon>
        <taxon>Lachnospirales</taxon>
        <taxon>Lachnospiraceae</taxon>
        <taxon>Blautia</taxon>
    </lineage>
</organism>
<comment type="caution">
    <text evidence="1">The sequence shown here is derived from an EMBL/GenBank/DDBJ whole genome shotgun (WGS) entry which is preliminary data.</text>
</comment>
<dbReference type="EMBL" id="PSQG01000005">
    <property type="protein sequence ID" value="RCH45237.1"/>
    <property type="molecule type" value="Genomic_DNA"/>
</dbReference>
<evidence type="ECO:0000313" key="2">
    <source>
        <dbReference type="Proteomes" id="UP000253208"/>
    </source>
</evidence>
<protein>
    <submittedName>
        <fullName evidence="1">Uncharacterized protein</fullName>
    </submittedName>
</protein>
<dbReference type="AlphaFoldDB" id="A0A367G3E7"/>
<dbReference type="Proteomes" id="UP000253208">
    <property type="component" value="Unassembled WGS sequence"/>
</dbReference>
<gene>
    <name evidence="1" type="ORF">C4886_04845</name>
</gene>
<sequence length="86" mass="10022">MKSFSVTTKNLTDRPYLSHKSADNLSEDLPLLSVSVSLKMAKMDRSTDIHNLLPSFFIFLIRKFKTPWDKSEQTVIFWKQIMPKMA</sequence>
<name>A0A367G3E7_9FIRM</name>
<reference evidence="1 2" key="1">
    <citation type="submission" date="2018-02" db="EMBL/GenBank/DDBJ databases">
        <title>Complete genome sequencing of Faecalibacterium prausnitzii strains isolated from the human gut.</title>
        <authorList>
            <person name="Fitzgerald B.C."/>
            <person name="Shkoporov A.N."/>
            <person name="Ross P.R."/>
            <person name="Hill C."/>
        </authorList>
    </citation>
    <scope>NUCLEOTIDE SEQUENCE [LARGE SCALE GENOMIC DNA]</scope>
    <source>
        <strain evidence="1 2">APC942/31-1</strain>
    </source>
</reference>
<accession>A0A367G3E7</accession>